<dbReference type="EMBL" id="UZAJ01011532">
    <property type="protein sequence ID" value="VDO60492.1"/>
    <property type="molecule type" value="Genomic_DNA"/>
</dbReference>
<keyword evidence="9" id="KW-1185">Reference proteome</keyword>
<name>A0A183HPL8_9BILA</name>
<organism evidence="10">
    <name type="scientific">Onchocerca flexuosa</name>
    <dbReference type="NCBI Taxonomy" id="387005"/>
    <lineage>
        <taxon>Eukaryota</taxon>
        <taxon>Metazoa</taxon>
        <taxon>Ecdysozoa</taxon>
        <taxon>Nematoda</taxon>
        <taxon>Chromadorea</taxon>
        <taxon>Rhabditida</taxon>
        <taxon>Spirurina</taxon>
        <taxon>Spiruromorpha</taxon>
        <taxon>Filarioidea</taxon>
        <taxon>Onchocercidae</taxon>
        <taxon>Onchocerca</taxon>
    </lineage>
</organism>
<dbReference type="GO" id="GO:0005634">
    <property type="term" value="C:nucleus"/>
    <property type="evidence" value="ECO:0007669"/>
    <property type="project" value="UniProtKB-SubCell"/>
</dbReference>
<dbReference type="GO" id="GO:0008270">
    <property type="term" value="F:zinc ion binding"/>
    <property type="evidence" value="ECO:0007669"/>
    <property type="project" value="UniProtKB-KW"/>
</dbReference>
<dbReference type="InterPro" id="IPR013956">
    <property type="entry name" value="E3_ubiquit_lig_Bre1"/>
</dbReference>
<dbReference type="GO" id="GO:0033503">
    <property type="term" value="C:HULC complex"/>
    <property type="evidence" value="ECO:0007669"/>
    <property type="project" value="TreeGrafter"/>
</dbReference>
<dbReference type="STRING" id="387005.A0A183HPL8"/>
<dbReference type="AlphaFoldDB" id="A0A183HPL8"/>
<keyword evidence="6" id="KW-0833">Ubl conjugation pathway</keyword>
<comment type="similarity">
    <text evidence="6">Belongs to the BRE1 family.</text>
</comment>
<reference evidence="8 9" key="2">
    <citation type="submission" date="2018-11" db="EMBL/GenBank/DDBJ databases">
        <authorList>
            <consortium name="Pathogen Informatics"/>
        </authorList>
    </citation>
    <scope>NUCLEOTIDE SEQUENCE [LARGE SCALE GENOMIC DNA]</scope>
</reference>
<keyword evidence="4 6" id="KW-0862">Zinc</keyword>
<evidence type="ECO:0000256" key="1">
    <source>
        <dbReference type="ARBA" id="ARBA00004123"/>
    </source>
</evidence>
<keyword evidence="3 6" id="KW-0863">Zinc-finger</keyword>
<keyword evidence="5 6" id="KW-0539">Nucleus</keyword>
<dbReference type="EC" id="2.3.2.27" evidence="6"/>
<dbReference type="GO" id="GO:0006325">
    <property type="term" value="P:chromatin organization"/>
    <property type="evidence" value="ECO:0007669"/>
    <property type="project" value="UniProtKB-KW"/>
</dbReference>
<evidence type="ECO:0000256" key="7">
    <source>
        <dbReference type="SAM" id="Coils"/>
    </source>
</evidence>
<dbReference type="GO" id="GO:0016567">
    <property type="term" value="P:protein ubiquitination"/>
    <property type="evidence" value="ECO:0007669"/>
    <property type="project" value="UniProtKB-UniRule"/>
</dbReference>
<keyword evidence="6" id="KW-0808">Transferase</keyword>
<dbReference type="PANTHER" id="PTHR23163:SF0">
    <property type="entry name" value="E3 UBIQUITIN-PROTEIN LIGASE BRE1"/>
    <property type="match status" value="1"/>
</dbReference>
<comment type="pathway">
    <text evidence="6">Protein modification; protein ubiquitination.</text>
</comment>
<evidence type="ECO:0000256" key="5">
    <source>
        <dbReference type="ARBA" id="ARBA00023242"/>
    </source>
</evidence>
<dbReference type="PANTHER" id="PTHR23163">
    <property type="entry name" value="RING FINGER PROTEIN-RELATED"/>
    <property type="match status" value="1"/>
</dbReference>
<accession>A0A183HPL8</accession>
<evidence type="ECO:0000256" key="2">
    <source>
        <dbReference type="ARBA" id="ARBA00022723"/>
    </source>
</evidence>
<keyword evidence="6" id="KW-0156">Chromatin regulator</keyword>
<comment type="subcellular location">
    <subcellularLocation>
        <location evidence="1 6">Nucleus</location>
    </subcellularLocation>
</comment>
<evidence type="ECO:0000256" key="4">
    <source>
        <dbReference type="ARBA" id="ARBA00022833"/>
    </source>
</evidence>
<evidence type="ECO:0000313" key="9">
    <source>
        <dbReference type="Proteomes" id="UP000267606"/>
    </source>
</evidence>
<dbReference type="WBParaSite" id="OFLC_0000942901-mRNA-1">
    <property type="protein sequence ID" value="OFLC_0000942901-mRNA-1"/>
    <property type="gene ID" value="OFLC_0000942901"/>
</dbReference>
<dbReference type="GO" id="GO:0061630">
    <property type="term" value="F:ubiquitin protein ligase activity"/>
    <property type="evidence" value="ECO:0007669"/>
    <property type="project" value="UniProtKB-EC"/>
</dbReference>
<feature type="coiled-coil region" evidence="7">
    <location>
        <begin position="28"/>
        <end position="149"/>
    </location>
</feature>
<evidence type="ECO:0000256" key="3">
    <source>
        <dbReference type="ARBA" id="ARBA00022771"/>
    </source>
</evidence>
<keyword evidence="6 7" id="KW-0175">Coiled coil</keyword>
<evidence type="ECO:0000256" key="6">
    <source>
        <dbReference type="RuleBase" id="RU365038"/>
    </source>
</evidence>
<gene>
    <name evidence="8" type="ORF">OFLC_LOCUS9427</name>
</gene>
<protein>
    <recommendedName>
        <fullName evidence="6">E3 ubiquitin protein ligase</fullName>
        <ecNumber evidence="6">2.3.2.27</ecNumber>
    </recommendedName>
</protein>
<proteinExistence type="inferred from homology"/>
<reference evidence="10" key="1">
    <citation type="submission" date="2016-06" db="UniProtKB">
        <authorList>
            <consortium name="WormBaseParasite"/>
        </authorList>
    </citation>
    <scope>IDENTIFICATION</scope>
</reference>
<dbReference type="Proteomes" id="UP000267606">
    <property type="component" value="Unassembled WGS sequence"/>
</dbReference>
<dbReference type="UniPathway" id="UPA00143"/>
<comment type="catalytic activity">
    <reaction evidence="6">
        <text>S-ubiquitinyl-[E2 ubiquitin-conjugating enzyme]-L-cysteine + [acceptor protein]-L-lysine = [E2 ubiquitin-conjugating enzyme]-L-cysteine + N(6)-ubiquitinyl-[acceptor protein]-L-lysine.</text>
        <dbReference type="EC" id="2.3.2.27"/>
    </reaction>
</comment>
<keyword evidence="2 6" id="KW-0479">Metal-binding</keyword>
<sequence length="155" mass="18432">MTTNMIIVFMVFSINTYHSCKQLNAEYFLSLEETADRLRKEAHSARQEEEGLMNDVETTGQAFEEMQEQNTRLLQQLREKDDANLKLMAERIRANQYQKKMSEERERTEERISSLQNQIEAQQLMISKLEETEKLLRQKNSHLEHQLRNPLNIKS</sequence>
<evidence type="ECO:0000313" key="8">
    <source>
        <dbReference type="EMBL" id="VDO60492.1"/>
    </source>
</evidence>
<evidence type="ECO:0000313" key="10">
    <source>
        <dbReference type="WBParaSite" id="OFLC_0000942901-mRNA-1"/>
    </source>
</evidence>